<comment type="caution">
    <text evidence="1">The sequence shown here is derived from an EMBL/GenBank/DDBJ whole genome shotgun (WGS) entry which is preliminary data.</text>
</comment>
<proteinExistence type="predicted"/>
<evidence type="ECO:0000313" key="2">
    <source>
        <dbReference type="Proteomes" id="UP000597886"/>
    </source>
</evidence>
<organism evidence="1 2">
    <name type="scientific">Ruegeria atlantica</name>
    <dbReference type="NCBI Taxonomy" id="81569"/>
    <lineage>
        <taxon>Bacteria</taxon>
        <taxon>Pseudomonadati</taxon>
        <taxon>Pseudomonadota</taxon>
        <taxon>Alphaproteobacteria</taxon>
        <taxon>Rhodobacterales</taxon>
        <taxon>Roseobacteraceae</taxon>
        <taxon>Ruegeria</taxon>
    </lineage>
</organism>
<gene>
    <name evidence="1" type="ORF">GS634_06540</name>
</gene>
<name>A0AA90YZ93_9RHOB</name>
<dbReference type="AlphaFoldDB" id="A0AA90YZ93"/>
<dbReference type="Proteomes" id="UP000597886">
    <property type="component" value="Unassembled WGS sequence"/>
</dbReference>
<dbReference type="RefSeq" id="WP_171329134.1">
    <property type="nucleotide sequence ID" value="NZ_WVRA01000002.1"/>
</dbReference>
<accession>A0AA90YZ93</accession>
<evidence type="ECO:0000313" key="1">
    <source>
        <dbReference type="EMBL" id="NOE17781.1"/>
    </source>
</evidence>
<dbReference type="EMBL" id="WVRA01000002">
    <property type="protein sequence ID" value="NOE17781.1"/>
    <property type="molecule type" value="Genomic_DNA"/>
</dbReference>
<sequence length="85" mass="9066">MIHSECILGVDANPGNNRAMPSTETHTVIAGKPMMTKALIGELGALAGKVGSDHNPDAYLPSVETWGFVPDQPLQLDKIRTNVRA</sequence>
<reference evidence="1" key="1">
    <citation type="submission" date="2019-12" db="EMBL/GenBank/DDBJ databases">
        <title>Ruegeria JWLKs population differentiation of coral mucus and skeleton niches.</title>
        <authorList>
            <person name="Luo D."/>
        </authorList>
    </citation>
    <scope>NUCLEOTIDE SEQUENCE</scope>
    <source>
        <strain evidence="1">HKCCD6181</strain>
    </source>
</reference>
<protein>
    <submittedName>
        <fullName evidence="1">Uncharacterized protein</fullName>
    </submittedName>
</protein>